<gene>
    <name evidence="1" type="ORF">SRO942_LOCUS48431</name>
</gene>
<sequence length="153" mass="17671">MNTPWLQLFLSIRVFPQHVPSGGRICNGCGLLFSKWKHSYPEYTHVIEYVDSNCEKNEAEQGKDDDNDFEMKIDFPPLPETLPHESDFMFVPYVYIPKSEYTELQSRPEVLLIPFVDLSMNVSVTSHSMCCICREEIAAPSVTISESERERVF</sequence>
<comment type="caution">
    <text evidence="1">The sequence shown here is derived from an EMBL/GenBank/DDBJ whole genome shotgun (WGS) entry which is preliminary data.</text>
</comment>
<dbReference type="AlphaFoldDB" id="A0A8S2YZA1"/>
<evidence type="ECO:0000313" key="1">
    <source>
        <dbReference type="EMBL" id="CAF4589176.1"/>
    </source>
</evidence>
<protein>
    <submittedName>
        <fullName evidence="1">Uncharacterized protein</fullName>
    </submittedName>
</protein>
<proteinExistence type="predicted"/>
<dbReference type="Proteomes" id="UP000681722">
    <property type="component" value="Unassembled WGS sequence"/>
</dbReference>
<reference evidence="1" key="1">
    <citation type="submission" date="2021-02" db="EMBL/GenBank/DDBJ databases">
        <authorList>
            <person name="Nowell W R."/>
        </authorList>
    </citation>
    <scope>NUCLEOTIDE SEQUENCE</scope>
</reference>
<dbReference type="OrthoDB" id="10232256at2759"/>
<accession>A0A8S2YZA1</accession>
<name>A0A8S2YZA1_9BILA</name>
<dbReference type="EMBL" id="CAJOBC010124585">
    <property type="protein sequence ID" value="CAF4589176.1"/>
    <property type="molecule type" value="Genomic_DNA"/>
</dbReference>
<organism evidence="1 2">
    <name type="scientific">Didymodactylos carnosus</name>
    <dbReference type="NCBI Taxonomy" id="1234261"/>
    <lineage>
        <taxon>Eukaryota</taxon>
        <taxon>Metazoa</taxon>
        <taxon>Spiralia</taxon>
        <taxon>Gnathifera</taxon>
        <taxon>Rotifera</taxon>
        <taxon>Eurotatoria</taxon>
        <taxon>Bdelloidea</taxon>
        <taxon>Philodinida</taxon>
        <taxon>Philodinidae</taxon>
        <taxon>Didymodactylos</taxon>
    </lineage>
</organism>
<feature type="non-terminal residue" evidence="1">
    <location>
        <position position="1"/>
    </location>
</feature>
<evidence type="ECO:0000313" key="2">
    <source>
        <dbReference type="Proteomes" id="UP000681722"/>
    </source>
</evidence>